<gene>
    <name evidence="1" type="ORF">C7S16_6028</name>
</gene>
<organism evidence="1 2">
    <name type="scientific">Burkholderia thailandensis</name>
    <dbReference type="NCBI Taxonomy" id="57975"/>
    <lineage>
        <taxon>Bacteria</taxon>
        <taxon>Pseudomonadati</taxon>
        <taxon>Pseudomonadota</taxon>
        <taxon>Betaproteobacteria</taxon>
        <taxon>Burkholderiales</taxon>
        <taxon>Burkholderiaceae</taxon>
        <taxon>Burkholderia</taxon>
        <taxon>pseudomallei group</taxon>
    </lineage>
</organism>
<dbReference type="Proteomes" id="UP001272137">
    <property type="component" value="Unassembled WGS sequence"/>
</dbReference>
<accession>A0AAW9CS63</accession>
<sequence length="49" mass="5662">MPCRAAFPPERNTIGRRRAAKGLSSRLDRINGSYIHVVYARERKIRCDC</sequence>
<dbReference type="EMBL" id="QXCT01000001">
    <property type="protein sequence ID" value="MDW9251913.1"/>
    <property type="molecule type" value="Genomic_DNA"/>
</dbReference>
<proteinExistence type="predicted"/>
<evidence type="ECO:0008006" key="3">
    <source>
        <dbReference type="Google" id="ProtNLM"/>
    </source>
</evidence>
<comment type="caution">
    <text evidence="1">The sequence shown here is derived from an EMBL/GenBank/DDBJ whole genome shotgun (WGS) entry which is preliminary data.</text>
</comment>
<reference evidence="1" key="1">
    <citation type="submission" date="2018-08" db="EMBL/GenBank/DDBJ databases">
        <title>Identification of Burkholderia cepacia strains that express a Burkholderia pseudomallei-like capsular polysaccharide.</title>
        <authorList>
            <person name="Burtnick M.N."/>
            <person name="Vongsouvath M."/>
            <person name="Newton P."/>
            <person name="Wuthiekanun V."/>
            <person name="Limmathurotsakul D."/>
            <person name="Brett P.J."/>
            <person name="Chantratita N."/>
            <person name="Dance D.A."/>
        </authorList>
    </citation>
    <scope>NUCLEOTIDE SEQUENCE</scope>
    <source>
        <strain evidence="1">SBXCC001</strain>
    </source>
</reference>
<evidence type="ECO:0000313" key="1">
    <source>
        <dbReference type="EMBL" id="MDW9251913.1"/>
    </source>
</evidence>
<name>A0AAW9CS63_BURTH</name>
<dbReference type="AlphaFoldDB" id="A0AAW9CS63"/>
<evidence type="ECO:0000313" key="2">
    <source>
        <dbReference type="Proteomes" id="UP001272137"/>
    </source>
</evidence>
<protein>
    <recommendedName>
        <fullName evidence="3">Transposase</fullName>
    </recommendedName>
</protein>